<evidence type="ECO:0000313" key="8">
    <source>
        <dbReference type="Proteomes" id="UP000245207"/>
    </source>
</evidence>
<dbReference type="Proteomes" id="UP000245207">
    <property type="component" value="Unassembled WGS sequence"/>
</dbReference>
<evidence type="ECO:0008006" key="9">
    <source>
        <dbReference type="Google" id="ProtNLM"/>
    </source>
</evidence>
<keyword evidence="2" id="KW-0805">Transcription regulation</keyword>
<organism evidence="7 8">
    <name type="scientific">Artemisia annua</name>
    <name type="common">Sweet wormwood</name>
    <dbReference type="NCBI Taxonomy" id="35608"/>
    <lineage>
        <taxon>Eukaryota</taxon>
        <taxon>Viridiplantae</taxon>
        <taxon>Streptophyta</taxon>
        <taxon>Embryophyta</taxon>
        <taxon>Tracheophyta</taxon>
        <taxon>Spermatophyta</taxon>
        <taxon>Magnoliopsida</taxon>
        <taxon>eudicotyledons</taxon>
        <taxon>Gunneridae</taxon>
        <taxon>Pentapetalae</taxon>
        <taxon>asterids</taxon>
        <taxon>campanulids</taxon>
        <taxon>Asterales</taxon>
        <taxon>Asteraceae</taxon>
        <taxon>Asteroideae</taxon>
        <taxon>Anthemideae</taxon>
        <taxon>Artemisiinae</taxon>
        <taxon>Artemisia</taxon>
    </lineage>
</organism>
<gene>
    <name evidence="7" type="ORF">CTI12_AA347060</name>
</gene>
<evidence type="ECO:0000256" key="2">
    <source>
        <dbReference type="ARBA" id="ARBA00023015"/>
    </source>
</evidence>
<feature type="region of interest" description="Disordered" evidence="6">
    <location>
        <begin position="1"/>
        <end position="25"/>
    </location>
</feature>
<evidence type="ECO:0000256" key="3">
    <source>
        <dbReference type="ARBA" id="ARBA00023125"/>
    </source>
</evidence>
<keyword evidence="8" id="KW-1185">Reference proteome</keyword>
<dbReference type="EMBL" id="PKPP01004543">
    <property type="protein sequence ID" value="PWA63860.1"/>
    <property type="molecule type" value="Genomic_DNA"/>
</dbReference>
<keyword evidence="5" id="KW-0539">Nucleus</keyword>
<dbReference type="GO" id="GO:0003677">
    <property type="term" value="F:DNA binding"/>
    <property type="evidence" value="ECO:0007669"/>
    <property type="project" value="UniProtKB-KW"/>
</dbReference>
<protein>
    <recommendedName>
        <fullName evidence="9">DNA-binding pseudobarrel domain-containing protein</fullName>
    </recommendedName>
</protein>
<evidence type="ECO:0000256" key="4">
    <source>
        <dbReference type="ARBA" id="ARBA00023163"/>
    </source>
</evidence>
<proteinExistence type="predicted"/>
<comment type="caution">
    <text evidence="7">The sequence shown here is derived from an EMBL/GenBank/DDBJ whole genome shotgun (WGS) entry which is preliminary data.</text>
</comment>
<evidence type="ECO:0000256" key="1">
    <source>
        <dbReference type="ARBA" id="ARBA00004123"/>
    </source>
</evidence>
<feature type="compositionally biased region" description="Polar residues" evidence="6">
    <location>
        <begin position="1"/>
        <end position="16"/>
    </location>
</feature>
<sequence length="170" mass="19540">MVNNAPVTSRYDSPQLSAREKLSPTHKRAKHICSWKAHNSHINENDVFYAELDGTVTEFYHLTVPKEYCEVHMMHTYGKALLVHKQEVVSVNVKVIQDRTRPGRINHVKITGNWKKFAGRCGFILGKMMRLKLINTIVEMVEGEEIQVAVFHDYDCMGKATWYAFANFGV</sequence>
<evidence type="ECO:0000313" key="7">
    <source>
        <dbReference type="EMBL" id="PWA63860.1"/>
    </source>
</evidence>
<dbReference type="Gene3D" id="2.40.330.10">
    <property type="entry name" value="DNA-binding pseudobarrel domain"/>
    <property type="match status" value="1"/>
</dbReference>
<keyword evidence="4" id="KW-0804">Transcription</keyword>
<keyword evidence="3" id="KW-0238">DNA-binding</keyword>
<dbReference type="SUPFAM" id="SSF101936">
    <property type="entry name" value="DNA-binding pseudobarrel domain"/>
    <property type="match status" value="1"/>
</dbReference>
<name>A0A2U1MRJ8_ARTAN</name>
<evidence type="ECO:0000256" key="5">
    <source>
        <dbReference type="ARBA" id="ARBA00023242"/>
    </source>
</evidence>
<reference evidence="7 8" key="1">
    <citation type="journal article" date="2018" name="Mol. Plant">
        <title>The genome of Artemisia annua provides insight into the evolution of Asteraceae family and artemisinin biosynthesis.</title>
        <authorList>
            <person name="Shen Q."/>
            <person name="Zhang L."/>
            <person name="Liao Z."/>
            <person name="Wang S."/>
            <person name="Yan T."/>
            <person name="Shi P."/>
            <person name="Liu M."/>
            <person name="Fu X."/>
            <person name="Pan Q."/>
            <person name="Wang Y."/>
            <person name="Lv Z."/>
            <person name="Lu X."/>
            <person name="Zhang F."/>
            <person name="Jiang W."/>
            <person name="Ma Y."/>
            <person name="Chen M."/>
            <person name="Hao X."/>
            <person name="Li L."/>
            <person name="Tang Y."/>
            <person name="Lv G."/>
            <person name="Zhou Y."/>
            <person name="Sun X."/>
            <person name="Brodelius P.E."/>
            <person name="Rose J.K.C."/>
            <person name="Tang K."/>
        </authorList>
    </citation>
    <scope>NUCLEOTIDE SEQUENCE [LARGE SCALE GENOMIC DNA]</scope>
    <source>
        <strain evidence="8">cv. Huhao1</strain>
        <tissue evidence="7">Leaf</tissue>
    </source>
</reference>
<dbReference type="GO" id="GO:0005634">
    <property type="term" value="C:nucleus"/>
    <property type="evidence" value="ECO:0007669"/>
    <property type="project" value="UniProtKB-SubCell"/>
</dbReference>
<accession>A0A2U1MRJ8</accession>
<comment type="subcellular location">
    <subcellularLocation>
        <location evidence="1">Nucleus</location>
    </subcellularLocation>
</comment>
<dbReference type="InterPro" id="IPR015300">
    <property type="entry name" value="DNA-bd_pseudobarrel_sf"/>
</dbReference>
<dbReference type="AlphaFoldDB" id="A0A2U1MRJ8"/>
<evidence type="ECO:0000256" key="6">
    <source>
        <dbReference type="SAM" id="MobiDB-lite"/>
    </source>
</evidence>